<dbReference type="InterPro" id="IPR012337">
    <property type="entry name" value="RNaseH-like_sf"/>
</dbReference>
<dbReference type="PANTHER" id="PTHR46289:SF14">
    <property type="entry name" value="DUF4371 DOMAIN-CONTAINING PROTEIN"/>
    <property type="match status" value="1"/>
</dbReference>
<feature type="domain" description="HAT C-terminal dimerisation" evidence="2">
    <location>
        <begin position="1230"/>
        <end position="1292"/>
    </location>
</feature>
<sequence>MLKLNGAPTFDLRYSLSYLQFVILPRTSNYPGIYDGWSATSNDQSQHRVKGATGAECLWSVASPAERIAPVCVLLSETPAQVNLMALGLLVSKVGQNTLISSRTHGPYENSSPGCSIFSCRNDEFVHFRRTSNRLDRVTRTCRVLHHESIRLLRAYFSTLASDQTSLYKEAVGCLKVGEALRHKKLGLAVLGTLPFVLREYVYVDALGILDGFIFTFPAPLHSIIWGFMGISGLLLRCSFQPKLRRITSPFAVMFPFISDNMDGNSPNTSRNSGFNPPHRQNCSTTSTMRAGVEVPGKEPDKKRASRYQRHPNQALKEITRPCNTVDGGVFSEMPELLESKDFVLMSGLPVILPNVVRDVASCELMYRGHTAATFFIDAEVLLHKNTSHLPLCTLKLGATLPIFSWQIQPFRLQRQLTNCCAEDLLDSMTLYDNLAAATHFYCAGERLRLMYPSLSIFPWDLRGCWNRRKTTSDKRLKLGSRPLEEIHYTCPRATQGSAPDRLWPERGGGVGWRVGYVAGVSERTSNGARRDNSGERIKGLGAELDATAIRQEDAAASVHSRGRRYENTSQVIRVSMEQRWNEGVGEMGDPREDPPTYGIALVGGEQANCSTTVAPFLYRYQLLYYIALHPLQFMLCYTRARGLNIQHCHIGGFDSVAFCESAQRDVIPICPYWRRSCCCVNTVFTPVDDPFRFGSRRGYSRMFVFGKYCRLRRWLAGSLVLLPIQIRFTAGLLPHVCVLELLQPPPVVGRFARIAPHSGSVHGRVTPACLCLGNTADSAGGWQVRLYCSPFRFGSRRGYSRMFVFGKYCRLCRWLAGSLVLLPIQVRFTAGLLPHVCVWEILQILPAVGRFARIAPHSGSVHGGVTPACFCVWEILQTLPVVDRFARIAPHSGSVHGGVTPAFARIAPHSGSVHGGVTPACFCVWEILQTLPVVDRFARIAPHSGSVHGGVTPACLCLGNTADSAGGWQVRSYCSSFPPPSYSAAAFLSCHACAESLFVEHYLTGWLGDLLLALEISPTLNTKHKAIPLGGMCKPLANGKTDGHLWKRLLKHALNSAKLPRARQMCRKRASGKLILRTAVEVHADDDDVECGSPRRAASMDDRDQERCRKRWDSGRNVQQQENIRRLIDNARFSEDRPKPRPKRVWTEEQRRAYLMMTDIRASCFATRKVKRGEIWVTLNIEVLRANEDEAHETTETLHALCVGAGEWDLWTVEWKNSKDELLKDAITALMKCEETLFPNLHILLEILATLPLSTASVERSFSTLKRLKTYLRNSTGEDRLNRLAVISIHRYAYHLNDYILLGKFAKNRRMLVI</sequence>
<keyword evidence="4" id="KW-1185">Reference proteome</keyword>
<dbReference type="SUPFAM" id="SSF53098">
    <property type="entry name" value="Ribonuclease H-like"/>
    <property type="match status" value="1"/>
</dbReference>
<evidence type="ECO:0000313" key="4">
    <source>
        <dbReference type="Proteomes" id="UP001159363"/>
    </source>
</evidence>
<proteinExistence type="predicted"/>
<organism evidence="3 4">
    <name type="scientific">Dryococelus australis</name>
    <dbReference type="NCBI Taxonomy" id="614101"/>
    <lineage>
        <taxon>Eukaryota</taxon>
        <taxon>Metazoa</taxon>
        <taxon>Ecdysozoa</taxon>
        <taxon>Arthropoda</taxon>
        <taxon>Hexapoda</taxon>
        <taxon>Insecta</taxon>
        <taxon>Pterygota</taxon>
        <taxon>Neoptera</taxon>
        <taxon>Polyneoptera</taxon>
        <taxon>Phasmatodea</taxon>
        <taxon>Verophasmatodea</taxon>
        <taxon>Anareolatae</taxon>
        <taxon>Phasmatidae</taxon>
        <taxon>Eurycanthinae</taxon>
        <taxon>Dryococelus</taxon>
    </lineage>
</organism>
<dbReference type="PANTHER" id="PTHR46289">
    <property type="entry name" value="52 KDA REPRESSOR OF THE INHIBITOR OF THE PROTEIN KINASE-LIKE PROTEIN-RELATED"/>
    <property type="match status" value="1"/>
</dbReference>
<reference evidence="3 4" key="1">
    <citation type="submission" date="2023-02" db="EMBL/GenBank/DDBJ databases">
        <title>LHISI_Scaffold_Assembly.</title>
        <authorList>
            <person name="Stuart O.P."/>
            <person name="Cleave R."/>
            <person name="Magrath M.J.L."/>
            <person name="Mikheyev A.S."/>
        </authorList>
    </citation>
    <scope>NUCLEOTIDE SEQUENCE [LARGE SCALE GENOMIC DNA]</scope>
    <source>
        <strain evidence="3">Daus_M_001</strain>
        <tissue evidence="3">Leg muscle</tissue>
    </source>
</reference>
<dbReference type="Proteomes" id="UP001159363">
    <property type="component" value="Chromosome 3"/>
</dbReference>
<dbReference type="InterPro" id="IPR008906">
    <property type="entry name" value="HATC_C_dom"/>
</dbReference>
<evidence type="ECO:0000256" key="1">
    <source>
        <dbReference type="SAM" id="MobiDB-lite"/>
    </source>
</evidence>
<feature type="region of interest" description="Disordered" evidence="1">
    <location>
        <begin position="266"/>
        <end position="285"/>
    </location>
</feature>
<protein>
    <recommendedName>
        <fullName evidence="2">HAT C-terminal dimerisation domain-containing protein</fullName>
    </recommendedName>
</protein>
<feature type="region of interest" description="Disordered" evidence="1">
    <location>
        <begin position="291"/>
        <end position="311"/>
    </location>
</feature>
<gene>
    <name evidence="3" type="ORF">PR048_010111</name>
</gene>
<evidence type="ECO:0000313" key="3">
    <source>
        <dbReference type="EMBL" id="KAJ8890602.1"/>
    </source>
</evidence>
<dbReference type="Pfam" id="PF05699">
    <property type="entry name" value="Dimer_Tnp_hAT"/>
    <property type="match status" value="1"/>
</dbReference>
<evidence type="ECO:0000259" key="2">
    <source>
        <dbReference type="Pfam" id="PF05699"/>
    </source>
</evidence>
<dbReference type="InterPro" id="IPR052958">
    <property type="entry name" value="IFN-induced_PKR_regulator"/>
</dbReference>
<name>A0ABQ9I275_9NEOP</name>
<dbReference type="EMBL" id="JARBHB010000003">
    <property type="protein sequence ID" value="KAJ8890602.1"/>
    <property type="molecule type" value="Genomic_DNA"/>
</dbReference>
<accession>A0ABQ9I275</accession>
<comment type="caution">
    <text evidence="3">The sequence shown here is derived from an EMBL/GenBank/DDBJ whole genome shotgun (WGS) entry which is preliminary data.</text>
</comment>